<reference evidence="12" key="1">
    <citation type="submission" date="2016-04" db="EMBL/GenBank/DDBJ databases">
        <title>Comparative genomics of biotechnologically important yeasts.</title>
        <authorList>
            <consortium name="DOE Joint Genome Institute"/>
            <person name="Riley R."/>
            <person name="Haridas S."/>
            <person name="Wolfe K.H."/>
            <person name="Lopes M.R."/>
            <person name="Hittinger C.T."/>
            <person name="Goker M."/>
            <person name="Salamov A."/>
            <person name="Wisecaver J."/>
            <person name="Long T.M."/>
            <person name="Aerts A.L."/>
            <person name="Barry K."/>
            <person name="Choi C."/>
            <person name="Clum A."/>
            <person name="Coughlan A.Y."/>
            <person name="Deshpande S."/>
            <person name="Douglass A.P."/>
            <person name="Hanson S.J."/>
            <person name="Klenk H.-P."/>
            <person name="Labutti K."/>
            <person name="Lapidus A."/>
            <person name="Lindquist E."/>
            <person name="Lipzen A."/>
            <person name="Meier-Kolthoff J.P."/>
            <person name="Ohm R.A."/>
            <person name="Otillar R.P."/>
            <person name="Pangilinan J."/>
            <person name="Peng Y."/>
            <person name="Rokas A."/>
            <person name="Rosa C.A."/>
            <person name="Scheuner C."/>
            <person name="Sibirny A.A."/>
            <person name="Slot J.C."/>
            <person name="Stielow J.B."/>
            <person name="Sun H."/>
            <person name="Kurtzman C.P."/>
            <person name="Blackwell M."/>
            <person name="Grigoriev I.V."/>
            <person name="Jeffries T.W."/>
        </authorList>
    </citation>
    <scope>NUCLEOTIDE SEQUENCE [LARGE SCALE GENOMIC DNA]</scope>
    <source>
        <strain evidence="12">NRRL YB-2248</strain>
    </source>
</reference>
<dbReference type="GO" id="GO:0000139">
    <property type="term" value="C:Golgi membrane"/>
    <property type="evidence" value="ECO:0007669"/>
    <property type="project" value="UniProtKB-SubCell"/>
</dbReference>
<dbReference type="STRING" id="983967.A0A1E4T7S0"/>
<evidence type="ECO:0000256" key="5">
    <source>
        <dbReference type="ARBA" id="ARBA00022927"/>
    </source>
</evidence>
<evidence type="ECO:0000256" key="2">
    <source>
        <dbReference type="ARBA" id="ARBA00008160"/>
    </source>
</evidence>
<comment type="similarity">
    <text evidence="2">Belongs to the SYS1 family.</text>
</comment>
<dbReference type="PANTHER" id="PTHR12952:SF0">
    <property type="entry name" value="PROTEIN SYS1 HOMOLOG"/>
    <property type="match status" value="1"/>
</dbReference>
<evidence type="ECO:0000256" key="4">
    <source>
        <dbReference type="ARBA" id="ARBA00022692"/>
    </source>
</evidence>
<evidence type="ECO:0000256" key="6">
    <source>
        <dbReference type="ARBA" id="ARBA00022989"/>
    </source>
</evidence>
<dbReference type="OrthoDB" id="542931at2759"/>
<evidence type="ECO:0000313" key="12">
    <source>
        <dbReference type="Proteomes" id="UP000094801"/>
    </source>
</evidence>
<dbReference type="EMBL" id="KV453847">
    <property type="protein sequence ID" value="ODV87804.1"/>
    <property type="molecule type" value="Genomic_DNA"/>
</dbReference>
<keyword evidence="6 10" id="KW-1133">Transmembrane helix</keyword>
<evidence type="ECO:0000256" key="1">
    <source>
        <dbReference type="ARBA" id="ARBA00004653"/>
    </source>
</evidence>
<feature type="region of interest" description="Disordered" evidence="9">
    <location>
        <begin position="178"/>
        <end position="214"/>
    </location>
</feature>
<protein>
    <recommendedName>
        <fullName evidence="13">Protein SYS1</fullName>
    </recommendedName>
</protein>
<keyword evidence="7" id="KW-0333">Golgi apparatus</keyword>
<dbReference type="PANTHER" id="PTHR12952">
    <property type="entry name" value="SYS1"/>
    <property type="match status" value="1"/>
</dbReference>
<keyword evidence="5" id="KW-0653">Protein transport</keyword>
<comment type="subcellular location">
    <subcellularLocation>
        <location evidence="1">Golgi apparatus membrane</location>
        <topology evidence="1">Multi-pass membrane protein</topology>
    </subcellularLocation>
</comment>
<keyword evidence="8 10" id="KW-0472">Membrane</keyword>
<keyword evidence="12" id="KW-1185">Reference proteome</keyword>
<organism evidence="11 12">
    <name type="scientific">[Candida] arabinofermentans NRRL YB-2248</name>
    <dbReference type="NCBI Taxonomy" id="983967"/>
    <lineage>
        <taxon>Eukaryota</taxon>
        <taxon>Fungi</taxon>
        <taxon>Dikarya</taxon>
        <taxon>Ascomycota</taxon>
        <taxon>Saccharomycotina</taxon>
        <taxon>Pichiomycetes</taxon>
        <taxon>Pichiales</taxon>
        <taxon>Pichiaceae</taxon>
        <taxon>Ogataea</taxon>
        <taxon>Ogataea/Candida clade</taxon>
    </lineage>
</organism>
<sequence length="214" mass="24087">MFESFKSKYHSLPNLSKIGHSLDSLNSTLSPARLFFQIVVLQVFYYLAAIVLFYFTAQLSGQTFSLNWCFSWELVSWENTLGLTLSALWLFDSLISVAFITLIIGRSKLAWDFAITVHLINLGLVWLNSGFPKRIYWWLLQGCSCCIMIGLGTWTTRWKELRETFFDGIADAELGQAHHSSPFNAGDITGSTTTTSATTPDPPNIENIPLKDLS</sequence>
<dbReference type="GO" id="GO:0006895">
    <property type="term" value="P:Golgi to endosome transport"/>
    <property type="evidence" value="ECO:0007669"/>
    <property type="project" value="TreeGrafter"/>
</dbReference>
<evidence type="ECO:0000256" key="10">
    <source>
        <dbReference type="SAM" id="Phobius"/>
    </source>
</evidence>
<accession>A0A1E4T7S0</accession>
<evidence type="ECO:0000256" key="3">
    <source>
        <dbReference type="ARBA" id="ARBA00022448"/>
    </source>
</evidence>
<dbReference type="GO" id="GO:0034067">
    <property type="term" value="P:protein localization to Golgi apparatus"/>
    <property type="evidence" value="ECO:0007669"/>
    <property type="project" value="TreeGrafter"/>
</dbReference>
<evidence type="ECO:0000256" key="7">
    <source>
        <dbReference type="ARBA" id="ARBA00023034"/>
    </source>
</evidence>
<keyword evidence="4 10" id="KW-0812">Transmembrane</keyword>
<dbReference type="GO" id="GO:0005829">
    <property type="term" value="C:cytosol"/>
    <property type="evidence" value="ECO:0007669"/>
    <property type="project" value="GOC"/>
</dbReference>
<feature type="transmembrane region" description="Helical" evidence="10">
    <location>
        <begin position="34"/>
        <end position="57"/>
    </location>
</feature>
<evidence type="ECO:0000256" key="8">
    <source>
        <dbReference type="ARBA" id="ARBA00023136"/>
    </source>
</evidence>
<dbReference type="AlphaFoldDB" id="A0A1E4T7S0"/>
<dbReference type="GO" id="GO:0005802">
    <property type="term" value="C:trans-Golgi network"/>
    <property type="evidence" value="ECO:0007669"/>
    <property type="project" value="TreeGrafter"/>
</dbReference>
<dbReference type="GO" id="GO:0043001">
    <property type="term" value="P:Golgi to plasma membrane protein transport"/>
    <property type="evidence" value="ECO:0007669"/>
    <property type="project" value="TreeGrafter"/>
</dbReference>
<feature type="transmembrane region" description="Helical" evidence="10">
    <location>
        <begin position="135"/>
        <end position="154"/>
    </location>
</feature>
<evidence type="ECO:0008006" key="13">
    <source>
        <dbReference type="Google" id="ProtNLM"/>
    </source>
</evidence>
<evidence type="ECO:0000256" key="9">
    <source>
        <dbReference type="SAM" id="MobiDB-lite"/>
    </source>
</evidence>
<keyword evidence="3" id="KW-0813">Transport</keyword>
<feature type="transmembrane region" description="Helical" evidence="10">
    <location>
        <begin position="81"/>
        <end position="102"/>
    </location>
</feature>
<proteinExistence type="inferred from homology"/>
<feature type="compositionally biased region" description="Low complexity" evidence="9">
    <location>
        <begin position="185"/>
        <end position="199"/>
    </location>
</feature>
<evidence type="ECO:0000313" key="11">
    <source>
        <dbReference type="EMBL" id="ODV87804.1"/>
    </source>
</evidence>
<dbReference type="InterPro" id="IPR019185">
    <property type="entry name" value="Integral_membrane_SYS1-rel"/>
</dbReference>
<name>A0A1E4T7S0_9ASCO</name>
<gene>
    <name evidence="11" type="ORF">CANARDRAFT_26009</name>
</gene>
<dbReference type="Proteomes" id="UP000094801">
    <property type="component" value="Unassembled WGS sequence"/>
</dbReference>
<feature type="transmembrane region" description="Helical" evidence="10">
    <location>
        <begin position="109"/>
        <end position="129"/>
    </location>
</feature>
<dbReference type="Pfam" id="PF09801">
    <property type="entry name" value="SYS1"/>
    <property type="match status" value="1"/>
</dbReference>